<dbReference type="PANTHER" id="PTHR10815:SF13">
    <property type="entry name" value="METHYLATED-DNA--PROTEIN-CYSTEINE METHYLTRANSFERASE"/>
    <property type="match status" value="1"/>
</dbReference>
<dbReference type="InterPro" id="IPR036388">
    <property type="entry name" value="WH-like_DNA-bd_sf"/>
</dbReference>
<accession>A0ABW2EKE9</accession>
<dbReference type="InterPro" id="IPR014048">
    <property type="entry name" value="MethylDNA_cys_MeTrfase_DNA-bd"/>
</dbReference>
<comment type="similarity">
    <text evidence="8">Belongs to the MGMT family.</text>
</comment>
<dbReference type="Proteomes" id="UP001596410">
    <property type="component" value="Unassembled WGS sequence"/>
</dbReference>
<keyword evidence="4 8" id="KW-0808">Transferase</keyword>
<dbReference type="SUPFAM" id="SSF53155">
    <property type="entry name" value="Methylated DNA-protein cysteine methyltransferase domain"/>
    <property type="match status" value="1"/>
</dbReference>
<keyword evidence="3 8" id="KW-0489">Methyltransferase</keyword>
<dbReference type="InterPro" id="IPR001497">
    <property type="entry name" value="MethylDNA_cys_MeTrfase_AS"/>
</dbReference>
<dbReference type="Gene3D" id="3.30.160.70">
    <property type="entry name" value="Methylated DNA-protein cysteine methyltransferase domain"/>
    <property type="match status" value="1"/>
</dbReference>
<dbReference type="InterPro" id="IPR023546">
    <property type="entry name" value="MGMT"/>
</dbReference>
<evidence type="ECO:0000256" key="6">
    <source>
        <dbReference type="ARBA" id="ARBA00023204"/>
    </source>
</evidence>
<evidence type="ECO:0000256" key="1">
    <source>
        <dbReference type="ARBA" id="ARBA00001286"/>
    </source>
</evidence>
<dbReference type="PANTHER" id="PTHR10815">
    <property type="entry name" value="METHYLATED-DNA--PROTEIN-CYSTEINE METHYLTRANSFERASE"/>
    <property type="match status" value="1"/>
</dbReference>
<reference evidence="12" key="1">
    <citation type="journal article" date="2019" name="Int. J. Syst. Evol. Microbiol.">
        <title>The Global Catalogue of Microorganisms (GCM) 10K type strain sequencing project: providing services to taxonomists for standard genome sequencing and annotation.</title>
        <authorList>
            <consortium name="The Broad Institute Genomics Platform"/>
            <consortium name="The Broad Institute Genome Sequencing Center for Infectious Disease"/>
            <person name="Wu L."/>
            <person name="Ma J."/>
        </authorList>
    </citation>
    <scope>NUCLEOTIDE SEQUENCE [LARGE SCALE GENOMIC DNA]</scope>
    <source>
        <strain evidence="12">CGMCC 4.1621</strain>
    </source>
</reference>
<evidence type="ECO:0000256" key="7">
    <source>
        <dbReference type="ARBA" id="ARBA00049348"/>
    </source>
</evidence>
<comment type="function">
    <text evidence="8">Involved in the cellular defense against the biological effects of O6-methylguanine (O6-MeG) and O4-methylthymine (O4-MeT) in DNA. Repairs the methylated nucleobase in DNA by stoichiometrically transferring the methyl group to a cysteine residue in the enzyme. This is a suicide reaction: the enzyme is irreversibly inactivated.</text>
</comment>
<dbReference type="Pfam" id="PF01035">
    <property type="entry name" value="DNA_binding_1"/>
    <property type="match status" value="1"/>
</dbReference>
<evidence type="ECO:0000256" key="8">
    <source>
        <dbReference type="HAMAP-Rule" id="MF_00772"/>
    </source>
</evidence>
<dbReference type="Pfam" id="PF02870">
    <property type="entry name" value="Methyltransf_1N"/>
    <property type="match status" value="1"/>
</dbReference>
<evidence type="ECO:0000256" key="5">
    <source>
        <dbReference type="ARBA" id="ARBA00022763"/>
    </source>
</evidence>
<evidence type="ECO:0000259" key="9">
    <source>
        <dbReference type="Pfam" id="PF01035"/>
    </source>
</evidence>
<protein>
    <recommendedName>
        <fullName evidence="8">Methylated-DNA--protein-cysteine methyltransferase</fullName>
        <ecNumber evidence="8">2.1.1.63</ecNumber>
    </recommendedName>
    <alternativeName>
        <fullName evidence="8">6-O-methylguanine-DNA methyltransferase</fullName>
        <shortName evidence="8">MGMT</shortName>
    </alternativeName>
    <alternativeName>
        <fullName evidence="8">O-6-methylguanine-DNA-alkyltransferase</fullName>
    </alternativeName>
</protein>
<dbReference type="Gene3D" id="1.10.10.10">
    <property type="entry name" value="Winged helix-like DNA-binding domain superfamily/Winged helix DNA-binding domain"/>
    <property type="match status" value="1"/>
</dbReference>
<dbReference type="RefSeq" id="WP_204709667.1">
    <property type="nucleotide sequence ID" value="NZ_JBHSZV010000032.1"/>
</dbReference>
<evidence type="ECO:0000256" key="2">
    <source>
        <dbReference type="ARBA" id="ARBA00022490"/>
    </source>
</evidence>
<dbReference type="InterPro" id="IPR036217">
    <property type="entry name" value="MethylDNA_cys_MeTrfase_DNAb"/>
</dbReference>
<keyword evidence="2 8" id="KW-0963">Cytoplasm</keyword>
<evidence type="ECO:0000313" key="11">
    <source>
        <dbReference type="EMBL" id="MFC7062740.1"/>
    </source>
</evidence>
<comment type="caution">
    <text evidence="11">The sequence shown here is derived from an EMBL/GenBank/DDBJ whole genome shotgun (WGS) entry which is preliminary data.</text>
</comment>
<evidence type="ECO:0000256" key="4">
    <source>
        <dbReference type="ARBA" id="ARBA00022679"/>
    </source>
</evidence>
<feature type="domain" description="Methylated-DNA-[protein]-cysteine S-methyltransferase DNA binding" evidence="9">
    <location>
        <begin position="93"/>
        <end position="173"/>
    </location>
</feature>
<sequence>MSYQSIIYYDASETPVGSLTILATDEGILRIDYGHFDELVSFYQTWTKKHLLKGSFERHPNHHYVMQAKMEIREYFAKEREVFSLPLICYGTPFEKSVWRALKSHIPFGETRSYKDIAITLKASQSVRAVGGAVNKNPFSIVVPCHRVIGSNGKLVGYAGGLERKRKLLDLESNKELIKVHG</sequence>
<comment type="catalytic activity">
    <reaction evidence="7 8">
        <text>a 6-O-methyl-2'-deoxyguanosine in DNA + L-cysteinyl-[protein] = S-methyl-L-cysteinyl-[protein] + a 2'-deoxyguanosine in DNA</text>
        <dbReference type="Rhea" id="RHEA:24000"/>
        <dbReference type="Rhea" id="RHEA-COMP:10131"/>
        <dbReference type="Rhea" id="RHEA-COMP:10132"/>
        <dbReference type="Rhea" id="RHEA-COMP:11367"/>
        <dbReference type="Rhea" id="RHEA-COMP:11368"/>
        <dbReference type="ChEBI" id="CHEBI:29950"/>
        <dbReference type="ChEBI" id="CHEBI:82612"/>
        <dbReference type="ChEBI" id="CHEBI:85445"/>
        <dbReference type="ChEBI" id="CHEBI:85448"/>
        <dbReference type="EC" id="2.1.1.63"/>
    </reaction>
</comment>
<comment type="miscellaneous">
    <text evidence="8">This enzyme catalyzes only one turnover and therefore is not strictly catalytic. According to one definition, an enzyme is a biocatalyst that acts repeatedly and over many reaction cycles.</text>
</comment>
<name>A0ABW2EKE9_9BACI</name>
<keyword evidence="12" id="KW-1185">Reference proteome</keyword>
<evidence type="ECO:0000256" key="3">
    <source>
        <dbReference type="ARBA" id="ARBA00022603"/>
    </source>
</evidence>
<proteinExistence type="inferred from homology"/>
<comment type="subcellular location">
    <subcellularLocation>
        <location evidence="8">Cytoplasm</location>
    </subcellularLocation>
</comment>
<feature type="domain" description="Methylguanine DNA methyltransferase ribonuclease-like" evidence="10">
    <location>
        <begin position="7"/>
        <end position="87"/>
    </location>
</feature>
<dbReference type="HAMAP" id="MF_00772">
    <property type="entry name" value="OGT"/>
    <property type="match status" value="1"/>
</dbReference>
<keyword evidence="5 8" id="KW-0227">DNA damage</keyword>
<dbReference type="GO" id="GO:0032259">
    <property type="term" value="P:methylation"/>
    <property type="evidence" value="ECO:0007669"/>
    <property type="project" value="UniProtKB-KW"/>
</dbReference>
<evidence type="ECO:0000313" key="12">
    <source>
        <dbReference type="Proteomes" id="UP001596410"/>
    </source>
</evidence>
<dbReference type="InterPro" id="IPR036631">
    <property type="entry name" value="MGMT_N_sf"/>
</dbReference>
<dbReference type="EC" id="2.1.1.63" evidence="8"/>
<comment type="catalytic activity">
    <reaction evidence="1 8">
        <text>a 4-O-methyl-thymidine in DNA + L-cysteinyl-[protein] = a thymidine in DNA + S-methyl-L-cysteinyl-[protein]</text>
        <dbReference type="Rhea" id="RHEA:53428"/>
        <dbReference type="Rhea" id="RHEA-COMP:10131"/>
        <dbReference type="Rhea" id="RHEA-COMP:10132"/>
        <dbReference type="Rhea" id="RHEA-COMP:13555"/>
        <dbReference type="Rhea" id="RHEA-COMP:13556"/>
        <dbReference type="ChEBI" id="CHEBI:29950"/>
        <dbReference type="ChEBI" id="CHEBI:82612"/>
        <dbReference type="ChEBI" id="CHEBI:137386"/>
        <dbReference type="ChEBI" id="CHEBI:137387"/>
        <dbReference type="EC" id="2.1.1.63"/>
    </reaction>
</comment>
<dbReference type="NCBIfam" id="TIGR00589">
    <property type="entry name" value="ogt"/>
    <property type="match status" value="1"/>
</dbReference>
<keyword evidence="6 8" id="KW-0234">DNA repair</keyword>
<organism evidence="11 12">
    <name type="scientific">Halobacillus seohaensis</name>
    <dbReference type="NCBI Taxonomy" id="447421"/>
    <lineage>
        <taxon>Bacteria</taxon>
        <taxon>Bacillati</taxon>
        <taxon>Bacillota</taxon>
        <taxon>Bacilli</taxon>
        <taxon>Bacillales</taxon>
        <taxon>Bacillaceae</taxon>
        <taxon>Halobacillus</taxon>
    </lineage>
</organism>
<dbReference type="PROSITE" id="PS00374">
    <property type="entry name" value="MGMT"/>
    <property type="match status" value="1"/>
</dbReference>
<dbReference type="GO" id="GO:0003908">
    <property type="term" value="F:methylated-DNA-[protein]-cysteine S-methyltransferase activity"/>
    <property type="evidence" value="ECO:0007669"/>
    <property type="project" value="UniProtKB-EC"/>
</dbReference>
<gene>
    <name evidence="11" type="ORF">ACFQIC_12830</name>
</gene>
<feature type="active site" description="Nucleophile; methyl group acceptor" evidence="8">
    <location>
        <position position="145"/>
    </location>
</feature>
<evidence type="ECO:0000259" key="10">
    <source>
        <dbReference type="Pfam" id="PF02870"/>
    </source>
</evidence>
<dbReference type="CDD" id="cd06445">
    <property type="entry name" value="ATase"/>
    <property type="match status" value="1"/>
</dbReference>
<dbReference type="EMBL" id="JBHSZV010000032">
    <property type="protein sequence ID" value="MFC7062740.1"/>
    <property type="molecule type" value="Genomic_DNA"/>
</dbReference>
<dbReference type="InterPro" id="IPR008332">
    <property type="entry name" value="MethylG_MeTrfase_N"/>
</dbReference>
<dbReference type="SUPFAM" id="SSF46767">
    <property type="entry name" value="Methylated DNA-protein cysteine methyltransferase, C-terminal domain"/>
    <property type="match status" value="1"/>
</dbReference>